<gene>
    <name evidence="2" type="ORF">PCON_12436</name>
</gene>
<dbReference type="Proteomes" id="UP000018144">
    <property type="component" value="Unassembled WGS sequence"/>
</dbReference>
<name>U4LV29_PYROM</name>
<proteinExistence type="predicted"/>
<dbReference type="OrthoDB" id="1899348at2759"/>
<feature type="domain" description="Azaphilone pigments biosynthesis cluster protein L N-terminal" evidence="1">
    <location>
        <begin position="2"/>
        <end position="110"/>
    </location>
</feature>
<dbReference type="Pfam" id="PF17111">
    <property type="entry name" value="PigL_N"/>
    <property type="match status" value="1"/>
</dbReference>
<sequence length="287" mass="32187">MEAVGGVTSVLGTLGAALKSVKTIAEILGEIKDAPANIQELVKRLRELECVLDQLKQLGIPSEGGFSLYKDRIHECERDLVALAREVEKRYQHSNGTFRKIGTGLRQWATKELAKPELATQLQSIQSALAGQQPRGDSPRINVGSNSVSFDATSQQFSMDDVDSRLIERLGSPYLLVMTEKKILTTIENLYKLVETENETVYIETQAYPIIDDLERFFDIIVKSSRPPKTVNGKRKYDDAGTWTEEFYRDLKRAKSMINNTECIVKSTKTRLPFILSGPMVSKSKLI</sequence>
<dbReference type="EMBL" id="HF935724">
    <property type="protein sequence ID" value="CCX32166.1"/>
    <property type="molecule type" value="Genomic_DNA"/>
</dbReference>
<evidence type="ECO:0000313" key="3">
    <source>
        <dbReference type="Proteomes" id="UP000018144"/>
    </source>
</evidence>
<dbReference type="InterPro" id="IPR031348">
    <property type="entry name" value="PigL_N"/>
</dbReference>
<evidence type="ECO:0000313" key="2">
    <source>
        <dbReference type="EMBL" id="CCX32166.1"/>
    </source>
</evidence>
<reference evidence="2 3" key="1">
    <citation type="journal article" date="2013" name="PLoS Genet.">
        <title>The genome and development-dependent transcriptomes of Pyronema confluens: a window into fungal evolution.</title>
        <authorList>
            <person name="Traeger S."/>
            <person name="Altegoer F."/>
            <person name="Freitag M."/>
            <person name="Gabaldon T."/>
            <person name="Kempken F."/>
            <person name="Kumar A."/>
            <person name="Marcet-Houben M."/>
            <person name="Poggeler S."/>
            <person name="Stajich J.E."/>
            <person name="Nowrousian M."/>
        </authorList>
    </citation>
    <scope>NUCLEOTIDE SEQUENCE [LARGE SCALE GENOMIC DNA]</scope>
    <source>
        <strain evidence="3">CBS 100304</strain>
        <tissue evidence="2">Vegetative mycelium</tissue>
    </source>
</reference>
<dbReference type="AlphaFoldDB" id="U4LV29"/>
<keyword evidence="3" id="KW-1185">Reference proteome</keyword>
<evidence type="ECO:0000259" key="1">
    <source>
        <dbReference type="Pfam" id="PF17111"/>
    </source>
</evidence>
<accession>U4LV29</accession>
<dbReference type="STRING" id="1076935.U4LV29"/>
<organism evidence="2 3">
    <name type="scientific">Pyronema omphalodes (strain CBS 100304)</name>
    <name type="common">Pyronema confluens</name>
    <dbReference type="NCBI Taxonomy" id="1076935"/>
    <lineage>
        <taxon>Eukaryota</taxon>
        <taxon>Fungi</taxon>
        <taxon>Dikarya</taxon>
        <taxon>Ascomycota</taxon>
        <taxon>Pezizomycotina</taxon>
        <taxon>Pezizomycetes</taxon>
        <taxon>Pezizales</taxon>
        <taxon>Pyronemataceae</taxon>
        <taxon>Pyronema</taxon>
    </lineage>
</organism>
<protein>
    <recommendedName>
        <fullName evidence="1">Azaphilone pigments biosynthesis cluster protein L N-terminal domain-containing protein</fullName>
    </recommendedName>
</protein>